<dbReference type="Proteomes" id="UP000245974">
    <property type="component" value="Unassembled WGS sequence"/>
</dbReference>
<dbReference type="EMBL" id="OOGT01000011">
    <property type="protein sequence ID" value="SPL69276.1"/>
    <property type="molecule type" value="Genomic_DNA"/>
</dbReference>
<sequence length="41" mass="4858">MEQSNWTKEYAITVDFEILLACKKKMKKSGKIVYFLTENNN</sequence>
<proteinExistence type="predicted"/>
<organism evidence="1 2">
    <name type="scientific">Acinetobacter stercoris</name>
    <dbReference type="NCBI Taxonomy" id="2126983"/>
    <lineage>
        <taxon>Bacteria</taxon>
        <taxon>Pseudomonadati</taxon>
        <taxon>Pseudomonadota</taxon>
        <taxon>Gammaproteobacteria</taxon>
        <taxon>Moraxellales</taxon>
        <taxon>Moraxellaceae</taxon>
        <taxon>Acinetobacter</taxon>
    </lineage>
</organism>
<protein>
    <submittedName>
        <fullName evidence="1">Uncharacterized protein</fullName>
    </submittedName>
</protein>
<evidence type="ECO:0000313" key="1">
    <source>
        <dbReference type="EMBL" id="SPL69276.1"/>
    </source>
</evidence>
<dbReference type="AlphaFoldDB" id="A0A2U3MV29"/>
<evidence type="ECO:0000313" key="2">
    <source>
        <dbReference type="Proteomes" id="UP000245974"/>
    </source>
</evidence>
<reference evidence="2" key="1">
    <citation type="submission" date="2018-03" db="EMBL/GenBank/DDBJ databases">
        <authorList>
            <person name="Blom J."/>
        </authorList>
    </citation>
    <scope>NUCLEOTIDE SEQUENCE [LARGE SCALE GENOMIC DNA]</scope>
    <source>
        <strain evidence="2">KPC-SM-21</strain>
    </source>
</reference>
<keyword evidence="2" id="KW-1185">Reference proteome</keyword>
<accession>A0A2U3MV29</accession>
<name>A0A2U3MV29_9GAMM</name>
<dbReference type="InParanoid" id="A0A2U3MV29"/>
<gene>
    <name evidence="1" type="ORF">KPC_0454</name>
</gene>